<evidence type="ECO:0000259" key="2">
    <source>
        <dbReference type="Pfam" id="PF02720"/>
    </source>
</evidence>
<dbReference type="EMBL" id="VOBL01000001">
    <property type="protein sequence ID" value="KAA0979844.1"/>
    <property type="molecule type" value="Genomic_DNA"/>
</dbReference>
<dbReference type="InterPro" id="IPR003870">
    <property type="entry name" value="DUF222"/>
</dbReference>
<reference evidence="3 4" key="1">
    <citation type="submission" date="2019-07" db="EMBL/GenBank/DDBJ databases">
        <title>Analysis of the biochemical properties, biological activity and biotechnological potential of siderophores and biosurfactants produced by Antarctic psychrotolerant bacteria.</title>
        <authorList>
            <person name="Styczynski M."/>
            <person name="Krucon T."/>
            <person name="Decewicz P."/>
            <person name="Dziewit L."/>
        </authorList>
    </citation>
    <scope>NUCLEOTIDE SEQUENCE [LARGE SCALE GENOMIC DNA]</scope>
    <source>
        <strain evidence="3 4">ANT_H27</strain>
    </source>
</reference>
<accession>A0A5B0ELF0</accession>
<gene>
    <name evidence="3" type="ORF">FQ154_01400</name>
</gene>
<feature type="domain" description="DUF222" evidence="2">
    <location>
        <begin position="87"/>
        <end position="332"/>
    </location>
</feature>
<dbReference type="AlphaFoldDB" id="A0A5B0ELF0"/>
<proteinExistence type="predicted"/>
<name>A0A5B0ELF0_9MICC</name>
<evidence type="ECO:0000313" key="4">
    <source>
        <dbReference type="Proteomes" id="UP000323856"/>
    </source>
</evidence>
<comment type="caution">
    <text evidence="3">The sequence shown here is derived from an EMBL/GenBank/DDBJ whole genome shotgun (WGS) entry which is preliminary data.</text>
</comment>
<dbReference type="OrthoDB" id="5241234at2"/>
<evidence type="ECO:0000313" key="3">
    <source>
        <dbReference type="EMBL" id="KAA0979844.1"/>
    </source>
</evidence>
<dbReference type="Gene3D" id="1.10.30.50">
    <property type="match status" value="1"/>
</dbReference>
<evidence type="ECO:0000256" key="1">
    <source>
        <dbReference type="SAM" id="MobiDB-lite"/>
    </source>
</evidence>
<dbReference type="Proteomes" id="UP000323856">
    <property type="component" value="Unassembled WGS sequence"/>
</dbReference>
<organism evidence="3 4">
    <name type="scientific">Paeniglutamicibacter gangotriensis</name>
    <dbReference type="NCBI Taxonomy" id="254787"/>
    <lineage>
        <taxon>Bacteria</taxon>
        <taxon>Bacillati</taxon>
        <taxon>Actinomycetota</taxon>
        <taxon>Actinomycetes</taxon>
        <taxon>Micrococcales</taxon>
        <taxon>Micrococcaceae</taxon>
        <taxon>Paeniglutamicibacter</taxon>
    </lineage>
</organism>
<sequence length="483" mass="53300">MFEGSQGRELTSRPLTVEEAGEMLLGHRHIPMDLARPSEERSAAEGPGDGFVDFLDTMSVAVAQLPQTVGEQVRAARISAMERVKAAICAAQAKEAYAMEQDIIARHRAEGIYKDNPARGAGAEVALARKEAQHRGPRFINYSRGLIEQMPYTFDALARGELTEERAMLMVNKTHDVHIDIRRQIDRHMAGERGALEGVGTKQLAARMDKEVLAYDSRPELNKHADAMNKRRVTLSPTADGMMRLTAWLTVPQGIAMKQALRTAASKRRAADDPRTDDHVMADTLVQRITGQKNALRPPLLVNLTMTDRTLLVGDSEPAQLKGYGTISAALARWLIVGDQHSWEEDNEVETWVRRVYTAPTSGELIAMDSEARIVPGKLKELIEVRDQFCRTPYCDAPIRHIDHVYQAAKGGETTEVNLDGRCAWCNQTKETSGWEETVIQGMRHSILITTPGGQMYRGTAPPLPGTPESPPGPTEGSELTSP</sequence>
<feature type="region of interest" description="Disordered" evidence="1">
    <location>
        <begin position="453"/>
        <end position="483"/>
    </location>
</feature>
<dbReference type="Pfam" id="PF02720">
    <property type="entry name" value="DUF222"/>
    <property type="match status" value="1"/>
</dbReference>
<feature type="compositionally biased region" description="Pro residues" evidence="1">
    <location>
        <begin position="462"/>
        <end position="474"/>
    </location>
</feature>
<protein>
    <submittedName>
        <fullName evidence="3">DUF222 domain-containing protein</fullName>
    </submittedName>
</protein>